<gene>
    <name evidence="2" type="ORF">COCCU_04705</name>
</gene>
<dbReference type="InterPro" id="IPR025339">
    <property type="entry name" value="DUF4245"/>
</dbReference>
<name>A0A6B8W4N0_9CORY</name>
<proteinExistence type="predicted"/>
<dbReference type="AlphaFoldDB" id="A0A6B8W4N0"/>
<feature type="transmembrane region" description="Helical" evidence="1">
    <location>
        <begin position="15"/>
        <end position="35"/>
    </location>
</feature>
<keyword evidence="1" id="KW-1133">Transmembrane helix</keyword>
<protein>
    <recommendedName>
        <fullName evidence="4">DUF4245 domain-containing protein</fullName>
    </recommendedName>
</protein>
<keyword evidence="1" id="KW-0472">Membrane</keyword>
<evidence type="ECO:0000313" key="3">
    <source>
        <dbReference type="Proteomes" id="UP000424462"/>
    </source>
</evidence>
<evidence type="ECO:0000313" key="2">
    <source>
        <dbReference type="EMBL" id="QGU06887.1"/>
    </source>
</evidence>
<sequence>MADEKPKIFQGGKDMVLSVGVIVLVMFLMVGFTGMCSWNPGAPKQGPVQEVDAVTFASLEARTMNFPVRMPETPEGWVTNSARRSMVDDTPAVTIGWVTTEGGYLQLTQTGEELDDAVRGIDPDPRTLEETREIAGEEVQRYSSEESDVRDLWVVDLDEVRILLTGAGTDEEFSTLLDVAIEAEPLPSE</sequence>
<dbReference type="Pfam" id="PF14030">
    <property type="entry name" value="DUF4245"/>
    <property type="match status" value="1"/>
</dbReference>
<accession>A0A6B8W4N0</accession>
<evidence type="ECO:0000256" key="1">
    <source>
        <dbReference type="SAM" id="Phobius"/>
    </source>
</evidence>
<dbReference type="EMBL" id="CP046455">
    <property type="protein sequence ID" value="QGU06887.1"/>
    <property type="molecule type" value="Genomic_DNA"/>
</dbReference>
<keyword evidence="3" id="KW-1185">Reference proteome</keyword>
<dbReference type="KEGG" id="cok:COCCU_04705"/>
<dbReference type="Proteomes" id="UP000424462">
    <property type="component" value="Chromosome"/>
</dbReference>
<keyword evidence="1" id="KW-0812">Transmembrane</keyword>
<evidence type="ECO:0008006" key="4">
    <source>
        <dbReference type="Google" id="ProtNLM"/>
    </source>
</evidence>
<reference evidence="2 3" key="1">
    <citation type="submission" date="2019-11" db="EMBL/GenBank/DDBJ databases">
        <title>Complete genome sequence of Corynebacterium kalinowskii 1959, a novel Corynebacterium species isolated from soil of a small paddock in Vilsendorf, Germany.</title>
        <authorList>
            <person name="Schaffert L."/>
            <person name="Ruwe M."/>
            <person name="Milse J."/>
            <person name="Hanuschka K."/>
            <person name="Ortseifen V."/>
            <person name="Droste J."/>
            <person name="Brandt D."/>
            <person name="Schlueter L."/>
            <person name="Kutter Y."/>
            <person name="Vinke S."/>
            <person name="Viehoefer P."/>
            <person name="Jacob L."/>
            <person name="Luebke N.-C."/>
            <person name="Schulte-Berndt E."/>
            <person name="Hain C."/>
            <person name="Linder M."/>
            <person name="Schmidt P."/>
            <person name="Wollenschlaeger L."/>
            <person name="Luttermann T."/>
            <person name="Thieme E."/>
            <person name="Hassa J."/>
            <person name="Haak M."/>
            <person name="Wittchen M."/>
            <person name="Mentz A."/>
            <person name="Persicke M."/>
            <person name="Busche T."/>
            <person name="Ruckert C."/>
        </authorList>
    </citation>
    <scope>NUCLEOTIDE SEQUENCE [LARGE SCALE GENOMIC DNA]</scope>
    <source>
        <strain evidence="2 3">2039</strain>
    </source>
</reference>
<dbReference type="RefSeq" id="WP_156230452.1">
    <property type="nucleotide sequence ID" value="NZ_CP046455.1"/>
</dbReference>
<organism evidence="2 3">
    <name type="scientific">Corynebacterium occultum</name>
    <dbReference type="NCBI Taxonomy" id="2675219"/>
    <lineage>
        <taxon>Bacteria</taxon>
        <taxon>Bacillati</taxon>
        <taxon>Actinomycetota</taxon>
        <taxon>Actinomycetes</taxon>
        <taxon>Mycobacteriales</taxon>
        <taxon>Corynebacteriaceae</taxon>
        <taxon>Corynebacterium</taxon>
    </lineage>
</organism>